<protein>
    <submittedName>
        <fullName evidence="2">Uncharacterized protein</fullName>
    </submittedName>
</protein>
<feature type="compositionally biased region" description="Polar residues" evidence="1">
    <location>
        <begin position="93"/>
        <end position="103"/>
    </location>
</feature>
<organism evidence="2 3">
    <name type="scientific">Protopolystoma xenopodis</name>
    <dbReference type="NCBI Taxonomy" id="117903"/>
    <lineage>
        <taxon>Eukaryota</taxon>
        <taxon>Metazoa</taxon>
        <taxon>Spiralia</taxon>
        <taxon>Lophotrochozoa</taxon>
        <taxon>Platyhelminthes</taxon>
        <taxon>Monogenea</taxon>
        <taxon>Polyopisthocotylea</taxon>
        <taxon>Polystomatidea</taxon>
        <taxon>Polystomatidae</taxon>
        <taxon>Protopolystoma</taxon>
    </lineage>
</organism>
<reference evidence="2" key="1">
    <citation type="submission" date="2018-11" db="EMBL/GenBank/DDBJ databases">
        <authorList>
            <consortium name="Pathogen Informatics"/>
        </authorList>
    </citation>
    <scope>NUCLEOTIDE SEQUENCE</scope>
</reference>
<evidence type="ECO:0000313" key="2">
    <source>
        <dbReference type="EMBL" id="VEL11584.1"/>
    </source>
</evidence>
<dbReference type="EMBL" id="CAAALY010012245">
    <property type="protein sequence ID" value="VEL11584.1"/>
    <property type="molecule type" value="Genomic_DNA"/>
</dbReference>
<accession>A0A448WH26</accession>
<name>A0A448WH26_9PLAT</name>
<feature type="region of interest" description="Disordered" evidence="1">
    <location>
        <begin position="1"/>
        <end position="127"/>
    </location>
</feature>
<comment type="caution">
    <text evidence="2">The sequence shown here is derived from an EMBL/GenBank/DDBJ whole genome shotgun (WGS) entry which is preliminary data.</text>
</comment>
<dbReference type="AlphaFoldDB" id="A0A448WH26"/>
<evidence type="ECO:0000313" key="3">
    <source>
        <dbReference type="Proteomes" id="UP000784294"/>
    </source>
</evidence>
<feature type="compositionally biased region" description="Polar residues" evidence="1">
    <location>
        <begin position="61"/>
        <end position="83"/>
    </location>
</feature>
<keyword evidence="3" id="KW-1185">Reference proteome</keyword>
<gene>
    <name evidence="2" type="ORF">PXEA_LOCUS5024</name>
</gene>
<evidence type="ECO:0000256" key="1">
    <source>
        <dbReference type="SAM" id="MobiDB-lite"/>
    </source>
</evidence>
<dbReference type="Proteomes" id="UP000784294">
    <property type="component" value="Unassembled WGS sequence"/>
</dbReference>
<proteinExistence type="predicted"/>
<sequence length="167" mass="17201">MREKNLMSWKEAKQEAKMRGAMVSPGSEDLSPAPAGFGARLGVGLGNGDSPTGAIGERRSAPSQQITSSNQAGQAVGQSSSGRMSAAPRATFPSASSLQTGTAAFTAPGSLGPRHMMPSPQPVRGAGQAEIGAKLREVRNSALQSSSNVANFYCNEDILVGHHATHK</sequence>
<feature type="compositionally biased region" description="Basic and acidic residues" evidence="1">
    <location>
        <begin position="1"/>
        <end position="18"/>
    </location>
</feature>